<evidence type="ECO:0000313" key="3">
    <source>
        <dbReference type="EMBL" id="PRM88822.1"/>
    </source>
</evidence>
<dbReference type="Proteomes" id="UP000515842">
    <property type="component" value="Chromosome"/>
</dbReference>
<dbReference type="Proteomes" id="UP000238281">
    <property type="component" value="Unassembled WGS sequence"/>
</dbReference>
<evidence type="ECO:0000313" key="9">
    <source>
        <dbReference type="Proteomes" id="UP000192599"/>
    </source>
</evidence>
<evidence type="ECO:0000313" key="10">
    <source>
        <dbReference type="Proteomes" id="UP000238281"/>
    </source>
</evidence>
<dbReference type="EMBL" id="CP060693">
    <property type="protein sequence ID" value="QNM89866.1"/>
    <property type="molecule type" value="Genomic_DNA"/>
</dbReference>
<dbReference type="EMBL" id="LNTC01000103">
    <property type="protein sequence ID" value="OQR41119.1"/>
    <property type="molecule type" value="Genomic_DNA"/>
</dbReference>
<evidence type="ECO:0000313" key="4">
    <source>
        <dbReference type="EMBL" id="PRM89126.1"/>
    </source>
</evidence>
<proteinExistence type="inferred from homology"/>
<organism evidence="2 9">
    <name type="scientific">Aliarcobacter cryaerophilus</name>
    <dbReference type="NCBI Taxonomy" id="28198"/>
    <lineage>
        <taxon>Bacteria</taxon>
        <taxon>Pseudomonadati</taxon>
        <taxon>Campylobacterota</taxon>
        <taxon>Epsilonproteobacteria</taxon>
        <taxon>Campylobacterales</taxon>
        <taxon>Arcobacteraceae</taxon>
        <taxon>Aliarcobacter</taxon>
    </lineage>
</organism>
<dbReference type="Proteomes" id="UP000239151">
    <property type="component" value="Unassembled WGS sequence"/>
</dbReference>
<dbReference type="GO" id="GO:0043023">
    <property type="term" value="F:ribosomal large subunit binding"/>
    <property type="evidence" value="ECO:0007669"/>
    <property type="project" value="TreeGrafter"/>
</dbReference>
<dbReference type="EMBL" id="NXGD01000003">
    <property type="protein sequence ID" value="PRN01048.1"/>
    <property type="molecule type" value="Genomic_DNA"/>
</dbReference>
<feature type="non-terminal residue" evidence="2">
    <location>
        <position position="108"/>
    </location>
</feature>
<evidence type="ECO:0000313" key="12">
    <source>
        <dbReference type="Proteomes" id="UP000238811"/>
    </source>
</evidence>
<reference evidence="10 11" key="2">
    <citation type="submission" date="2017-09" db="EMBL/GenBank/DDBJ databases">
        <title>Reassesment of A. cryaerophilus.</title>
        <authorList>
            <person name="Perez-Cataluna A."/>
            <person name="Collado L."/>
            <person name="Salgado O."/>
            <person name="Lefinanco V."/>
            <person name="Figueras M.J."/>
        </authorList>
    </citation>
    <scope>NUCLEOTIDE SEQUENCE [LARGE SCALE GENOMIC DNA]</scope>
    <source>
        <strain evidence="5 10">LMG 10210</strain>
        <strain evidence="7 12">LMG 10229</strain>
        <strain evidence="6 14">LMG 9065</strain>
        <strain evidence="4 13">LMG 9861</strain>
        <strain evidence="3 11">LMG 9871</strain>
    </source>
</reference>
<reference evidence="2 9" key="1">
    <citation type="submission" date="2017-04" db="EMBL/GenBank/DDBJ databases">
        <title>Accumulation and expression of multiple antibiotic resistance genes in Arcobacter cryaerophilus that thrives in sewage.</title>
        <authorList>
            <person name="Millar J.A."/>
            <person name="Raghavan R."/>
        </authorList>
    </citation>
    <scope>NUCLEOTIDE SEQUENCE [LARGE SCALE GENOMIC DNA]</scope>
    <source>
        <strain evidence="2 9">AZT-1</strain>
    </source>
</reference>
<dbReference type="OrthoDB" id="9793681at2"/>
<evidence type="ECO:0000313" key="13">
    <source>
        <dbReference type="Proteomes" id="UP000239065"/>
    </source>
</evidence>
<gene>
    <name evidence="3" type="primary">rsfS</name>
    <name evidence="2" type="ORF">AS859_07525</name>
    <name evidence="7" type="ORF">CJ668_03245</name>
    <name evidence="4" type="ORF">CJ669_01115</name>
    <name evidence="6" type="ORF">CJ670_01960</name>
    <name evidence="3" type="ORF">CJ671_08295</name>
    <name evidence="5" type="ORF">CJ673_02440</name>
    <name evidence="8" type="ORF">HOO34_09605</name>
</gene>
<dbReference type="EMBL" id="NXGH01000024">
    <property type="protein sequence ID" value="PRM88822.1"/>
    <property type="molecule type" value="Genomic_DNA"/>
</dbReference>
<evidence type="ECO:0000313" key="14">
    <source>
        <dbReference type="Proteomes" id="UP000239151"/>
    </source>
</evidence>
<dbReference type="PANTHER" id="PTHR21043">
    <property type="entry name" value="IOJAP SUPERFAMILY ORTHOLOG"/>
    <property type="match status" value="1"/>
</dbReference>
<reference evidence="8 15" key="3">
    <citation type="journal article" date="2020" name="Front. Microbiol.">
        <title>Genomic Analysis and Antimicrobial Resistance of Aliarcobacter cryaerophilus Strains From German Water Poultry.</title>
        <authorList>
            <person name="Muller E."/>
            <person name="Hotzel H."/>
            <person name="Ahlers C."/>
            <person name="Hanel I."/>
            <person name="Tomaso H."/>
            <person name="Abdel-Glil M.Y."/>
        </authorList>
    </citation>
    <scope>NUCLEOTIDE SEQUENCE [LARGE SCALE GENOMIC DNA]</scope>
    <source>
        <strain evidence="8 15">16CS1285-4</strain>
    </source>
</reference>
<dbReference type="Pfam" id="PF02410">
    <property type="entry name" value="RsfS"/>
    <property type="match status" value="1"/>
</dbReference>
<evidence type="ECO:0000256" key="1">
    <source>
        <dbReference type="ARBA" id="ARBA00010574"/>
    </source>
</evidence>
<dbReference type="Gene3D" id="3.30.460.10">
    <property type="entry name" value="Beta Polymerase, domain 2"/>
    <property type="match status" value="1"/>
</dbReference>
<evidence type="ECO:0000313" key="8">
    <source>
        <dbReference type="EMBL" id="QNM89866.1"/>
    </source>
</evidence>
<dbReference type="AlphaFoldDB" id="A0A1V9VB97"/>
<dbReference type="EMBL" id="NXGJ01000001">
    <property type="protein sequence ID" value="PRM89126.1"/>
    <property type="molecule type" value="Genomic_DNA"/>
</dbReference>
<dbReference type="GO" id="GO:0017148">
    <property type="term" value="P:negative regulation of translation"/>
    <property type="evidence" value="ECO:0007669"/>
    <property type="project" value="TreeGrafter"/>
</dbReference>
<dbReference type="GO" id="GO:0090071">
    <property type="term" value="P:negative regulation of ribosome biogenesis"/>
    <property type="evidence" value="ECO:0007669"/>
    <property type="project" value="TreeGrafter"/>
</dbReference>
<evidence type="ECO:0000313" key="6">
    <source>
        <dbReference type="EMBL" id="PRM99115.1"/>
    </source>
</evidence>
<dbReference type="InterPro" id="IPR043519">
    <property type="entry name" value="NT_sf"/>
</dbReference>
<dbReference type="Proteomes" id="UP000192599">
    <property type="component" value="Unassembled WGS sequence"/>
</dbReference>
<dbReference type="Proteomes" id="UP000238649">
    <property type="component" value="Unassembled WGS sequence"/>
</dbReference>
<dbReference type="STRING" id="28198.GCA_001572855_00315"/>
<dbReference type="EMBL" id="NXGI01000002">
    <property type="protein sequence ID" value="PRM99115.1"/>
    <property type="molecule type" value="Genomic_DNA"/>
</dbReference>
<name>A0A1V9VB97_9BACT</name>
<evidence type="ECO:0000313" key="2">
    <source>
        <dbReference type="EMBL" id="OQR41119.1"/>
    </source>
</evidence>
<dbReference type="InterPro" id="IPR004394">
    <property type="entry name" value="Iojap/RsfS/C7orf30"/>
</dbReference>
<sequence length="108" mass="12738">MNSRINKIRDILDDKKASDIEIFDLTSKDYLVDYVVIATTLNPKHGFALLDHLKTELKPSGEEFLRVDEDDNWTVIDLGDVFIHLMSEKYREKYNLEDFLDSFQRPKE</sequence>
<dbReference type="Proteomes" id="UP000238811">
    <property type="component" value="Unassembled WGS sequence"/>
</dbReference>
<dbReference type="NCBIfam" id="TIGR00090">
    <property type="entry name" value="rsfS_iojap_ybeB"/>
    <property type="match status" value="1"/>
</dbReference>
<evidence type="ECO:0000313" key="5">
    <source>
        <dbReference type="EMBL" id="PRM95761.1"/>
    </source>
</evidence>
<evidence type="ECO:0000313" key="7">
    <source>
        <dbReference type="EMBL" id="PRN01048.1"/>
    </source>
</evidence>
<dbReference type="HAMAP" id="MF_01477">
    <property type="entry name" value="Iojap_RsfS"/>
    <property type="match status" value="1"/>
</dbReference>
<comment type="similarity">
    <text evidence="1">Belongs to the Iojap/RsfS family.</text>
</comment>
<dbReference type="EMBL" id="NXGE01000001">
    <property type="protein sequence ID" value="PRM95761.1"/>
    <property type="molecule type" value="Genomic_DNA"/>
</dbReference>
<dbReference type="Proteomes" id="UP000239065">
    <property type="component" value="Unassembled WGS sequence"/>
</dbReference>
<evidence type="ECO:0000313" key="11">
    <source>
        <dbReference type="Proteomes" id="UP000238649"/>
    </source>
</evidence>
<dbReference type="SUPFAM" id="SSF81301">
    <property type="entry name" value="Nucleotidyltransferase"/>
    <property type="match status" value="1"/>
</dbReference>
<dbReference type="PANTHER" id="PTHR21043:SF0">
    <property type="entry name" value="MITOCHONDRIAL ASSEMBLY OF RIBOSOMAL LARGE SUBUNIT PROTEIN 1"/>
    <property type="match status" value="1"/>
</dbReference>
<dbReference type="RefSeq" id="WP_066157980.1">
    <property type="nucleotide sequence ID" value="NZ_CP026655.1"/>
</dbReference>
<protein>
    <submittedName>
        <fullName evidence="2">Ribosome silencing factor</fullName>
    </submittedName>
</protein>
<accession>A0A1V9VB97</accession>
<evidence type="ECO:0000313" key="15">
    <source>
        <dbReference type="Proteomes" id="UP000515842"/>
    </source>
</evidence>